<evidence type="ECO:0000256" key="1">
    <source>
        <dbReference type="ARBA" id="ARBA00004370"/>
    </source>
</evidence>
<accession>A0A2P5YUR6</accession>
<dbReference type="AlphaFoldDB" id="A0A2P5YUR6"/>
<dbReference type="SUPFAM" id="SSF46938">
    <property type="entry name" value="CRAL/TRIO N-terminal domain"/>
    <property type="match status" value="1"/>
</dbReference>
<name>A0A2P5YUR6_GOSBA</name>
<dbReference type="InterPro" id="IPR056794">
    <property type="entry name" value="PATL1-6_C_GOLD"/>
</dbReference>
<sequence>MAVEDSIAQEQPSKVAQENGKVFLSEPTAVEKSSSYREESDFLSDLNDFEKKALFELKSQLEEAILGNCLLKKEDQPEKNDGNVMKAEKGDEEAQPEDAVPLFPSKGGEATDVILLKFLRAREFKVNDAFEMLKNTLQWRKDGNIDSVLEEEFGAELGSAAYMNGIDKEGHPVCYNIYGVFADEELYKKTFGTGVGSTSIWELSVLNWEVNYKVEFVPFDQGSYTIIVQKSKKMVSQSLEAGPIRNTFINNESGKLVLTIDNTSSKKKRLLYRYKTKKSSSF</sequence>
<organism evidence="6 7">
    <name type="scientific">Gossypium barbadense</name>
    <name type="common">Sea Island cotton</name>
    <name type="synonym">Hibiscus barbadensis</name>
    <dbReference type="NCBI Taxonomy" id="3634"/>
    <lineage>
        <taxon>Eukaryota</taxon>
        <taxon>Viridiplantae</taxon>
        <taxon>Streptophyta</taxon>
        <taxon>Embryophyta</taxon>
        <taxon>Tracheophyta</taxon>
        <taxon>Spermatophyta</taxon>
        <taxon>Magnoliopsida</taxon>
        <taxon>eudicotyledons</taxon>
        <taxon>Gunneridae</taxon>
        <taxon>Pentapetalae</taxon>
        <taxon>rosids</taxon>
        <taxon>malvids</taxon>
        <taxon>Malvales</taxon>
        <taxon>Malvaceae</taxon>
        <taxon>Malvoideae</taxon>
        <taxon>Gossypium</taxon>
    </lineage>
</organism>
<dbReference type="InterPro" id="IPR036273">
    <property type="entry name" value="CRAL/TRIO_N_dom_sf"/>
</dbReference>
<feature type="compositionally biased region" description="Basic and acidic residues" evidence="4">
    <location>
        <begin position="76"/>
        <end position="89"/>
    </location>
</feature>
<evidence type="ECO:0000256" key="4">
    <source>
        <dbReference type="SAM" id="MobiDB-lite"/>
    </source>
</evidence>
<evidence type="ECO:0000259" key="5">
    <source>
        <dbReference type="SMART" id="SM01100"/>
    </source>
</evidence>
<proteinExistence type="predicted"/>
<dbReference type="Pfam" id="PF03765">
    <property type="entry name" value="CRAL_TRIO_N"/>
    <property type="match status" value="1"/>
</dbReference>
<evidence type="ECO:0000313" key="6">
    <source>
        <dbReference type="EMBL" id="PPS19351.1"/>
    </source>
</evidence>
<keyword evidence="2" id="KW-0813">Transport</keyword>
<feature type="region of interest" description="Disordered" evidence="4">
    <location>
        <begin position="1"/>
        <end position="37"/>
    </location>
</feature>
<evidence type="ECO:0000313" key="7">
    <source>
        <dbReference type="Proteomes" id="UP000239757"/>
    </source>
</evidence>
<dbReference type="InterPro" id="IPR011074">
    <property type="entry name" value="CRAL/TRIO_N_dom"/>
</dbReference>
<dbReference type="PANTHER" id="PTHR45932">
    <property type="entry name" value="PATELLIN-1"/>
    <property type="match status" value="1"/>
</dbReference>
<keyword evidence="3" id="KW-0472">Membrane</keyword>
<evidence type="ECO:0000256" key="2">
    <source>
        <dbReference type="ARBA" id="ARBA00022448"/>
    </source>
</evidence>
<dbReference type="EMBL" id="KZ662771">
    <property type="protein sequence ID" value="PPS19351.1"/>
    <property type="molecule type" value="Genomic_DNA"/>
</dbReference>
<protein>
    <recommendedName>
        <fullName evidence="5">CRAL/TRIO N-terminal domain-containing protein</fullName>
    </recommendedName>
</protein>
<dbReference type="InterPro" id="IPR036865">
    <property type="entry name" value="CRAL-TRIO_dom_sf"/>
</dbReference>
<dbReference type="Gene3D" id="3.40.525.10">
    <property type="entry name" value="CRAL-TRIO lipid binding domain"/>
    <property type="match status" value="1"/>
</dbReference>
<evidence type="ECO:0000256" key="3">
    <source>
        <dbReference type="ARBA" id="ARBA00023136"/>
    </source>
</evidence>
<gene>
    <name evidence="6" type="ORF">GOBAR_AA01223</name>
</gene>
<dbReference type="SMART" id="SM01100">
    <property type="entry name" value="CRAL_TRIO_N"/>
    <property type="match status" value="1"/>
</dbReference>
<dbReference type="PANTHER" id="PTHR45932:SF2">
    <property type="entry name" value="PATELLIN-4"/>
    <property type="match status" value="1"/>
</dbReference>
<reference evidence="6 7" key="1">
    <citation type="submission" date="2015-01" db="EMBL/GenBank/DDBJ databases">
        <title>Genome of allotetraploid Gossypium barbadense reveals genomic plasticity and fiber elongation in cotton evolution.</title>
        <authorList>
            <person name="Chen X."/>
            <person name="Liu X."/>
            <person name="Zhao B."/>
            <person name="Zheng H."/>
            <person name="Hu Y."/>
            <person name="Lu G."/>
            <person name="Yang C."/>
            <person name="Chen J."/>
            <person name="Shan C."/>
            <person name="Zhang L."/>
            <person name="Zhou Y."/>
            <person name="Wang L."/>
            <person name="Guo W."/>
            <person name="Bai Y."/>
            <person name="Ruan J."/>
            <person name="Shangguan X."/>
            <person name="Mao Y."/>
            <person name="Jiang J."/>
            <person name="Zhu Y."/>
            <person name="Lei J."/>
            <person name="Kang H."/>
            <person name="Chen S."/>
            <person name="He X."/>
            <person name="Wang R."/>
            <person name="Wang Y."/>
            <person name="Chen J."/>
            <person name="Wang L."/>
            <person name="Yu S."/>
            <person name="Wang B."/>
            <person name="Wei J."/>
            <person name="Song S."/>
            <person name="Lu X."/>
            <person name="Gao Z."/>
            <person name="Gu W."/>
            <person name="Deng X."/>
            <person name="Ma D."/>
            <person name="Wang S."/>
            <person name="Liang W."/>
            <person name="Fang L."/>
            <person name="Cai C."/>
            <person name="Zhu X."/>
            <person name="Zhou B."/>
            <person name="Zhang Y."/>
            <person name="Chen Z."/>
            <person name="Xu S."/>
            <person name="Zhu R."/>
            <person name="Wang S."/>
            <person name="Zhang T."/>
            <person name="Zhao G."/>
        </authorList>
    </citation>
    <scope>NUCLEOTIDE SEQUENCE [LARGE SCALE GENOMIC DNA]</scope>
    <source>
        <strain evidence="7">cv. Xinhai21</strain>
        <tissue evidence="6">Leaf</tissue>
    </source>
</reference>
<dbReference type="GO" id="GO:0008289">
    <property type="term" value="F:lipid binding"/>
    <property type="evidence" value="ECO:0007669"/>
    <property type="project" value="InterPro"/>
</dbReference>
<feature type="region of interest" description="Disordered" evidence="4">
    <location>
        <begin position="76"/>
        <end position="103"/>
    </location>
</feature>
<dbReference type="GO" id="GO:0016020">
    <property type="term" value="C:membrane"/>
    <property type="evidence" value="ECO:0007669"/>
    <property type="project" value="UniProtKB-SubCell"/>
</dbReference>
<dbReference type="Proteomes" id="UP000239757">
    <property type="component" value="Unassembled WGS sequence"/>
</dbReference>
<dbReference type="OrthoDB" id="75724at2759"/>
<dbReference type="InterPro" id="IPR044834">
    <property type="entry name" value="PATL"/>
</dbReference>
<feature type="domain" description="CRAL/TRIO N-terminal" evidence="5">
    <location>
        <begin position="111"/>
        <end position="136"/>
    </location>
</feature>
<comment type="subcellular location">
    <subcellularLocation>
        <location evidence="1">Membrane</location>
    </subcellularLocation>
</comment>
<dbReference type="Pfam" id="PF25099">
    <property type="entry name" value="GOLD_PATL1_C"/>
    <property type="match status" value="1"/>
</dbReference>
<dbReference type="PRINTS" id="PR00180">
    <property type="entry name" value="CRETINALDHBP"/>
</dbReference>